<accession>A0A1M4PR53</accession>
<protein>
    <submittedName>
        <fullName evidence="1">Uncharacterized protein</fullName>
    </submittedName>
</protein>
<dbReference type="EMBL" id="LT669839">
    <property type="protein sequence ID" value="SHD77977.1"/>
    <property type="molecule type" value="Genomic_DNA"/>
</dbReference>
<gene>
    <name evidence="1" type="ORF">CUESP1_2634</name>
</gene>
<name>A0A1M4PR53_9FIRM</name>
<dbReference type="AlphaFoldDB" id="A0A1M4PR53"/>
<proteinExistence type="predicted"/>
<reference evidence="1 2" key="1">
    <citation type="submission" date="2016-11" db="EMBL/GenBank/DDBJ databases">
        <authorList>
            <person name="Manzoor S."/>
        </authorList>
    </citation>
    <scope>NUCLEOTIDE SEQUENCE [LARGE SCALE GENOMIC DNA]</scope>
    <source>
        <strain evidence="1">Clostridium ultunense strain Esp</strain>
    </source>
</reference>
<sequence length="38" mass="4701">MAAEKYIKKDDQNHPLIKYKYIQKRFLAKIRHKNTRVI</sequence>
<keyword evidence="2" id="KW-1185">Reference proteome</keyword>
<dbReference type="Proteomes" id="UP000245423">
    <property type="component" value="Chromosome 1"/>
</dbReference>
<evidence type="ECO:0000313" key="2">
    <source>
        <dbReference type="Proteomes" id="UP000245423"/>
    </source>
</evidence>
<organism evidence="1 2">
    <name type="scientific">[Clostridium] ultunense Esp</name>
    <dbReference type="NCBI Taxonomy" id="1288971"/>
    <lineage>
        <taxon>Bacteria</taxon>
        <taxon>Bacillati</taxon>
        <taxon>Bacillota</taxon>
        <taxon>Tissierellia</taxon>
        <taxon>Tissierellales</taxon>
        <taxon>Tepidimicrobiaceae</taxon>
        <taxon>Schnuerera</taxon>
    </lineage>
</organism>
<evidence type="ECO:0000313" key="1">
    <source>
        <dbReference type="EMBL" id="SHD77977.1"/>
    </source>
</evidence>